<organism evidence="2">
    <name type="scientific">uncultured Caudovirales phage</name>
    <dbReference type="NCBI Taxonomy" id="2100421"/>
    <lineage>
        <taxon>Viruses</taxon>
        <taxon>Duplodnaviria</taxon>
        <taxon>Heunggongvirae</taxon>
        <taxon>Uroviricota</taxon>
        <taxon>Caudoviricetes</taxon>
        <taxon>Peduoviridae</taxon>
        <taxon>Maltschvirus</taxon>
        <taxon>Maltschvirus maltsch</taxon>
    </lineage>
</organism>
<sequence>MLKTSQTGASALLGFLQSLQQGQTQRSQQRDQYLQQDIQRFDADRAYNLQKQQSDIAKAQADRAVVLANREDEAYNKAAPVRELELTTALGKPDADANARVALYEQERTQKEGERAGAVAKISSTRDTATRAQLATQIQQLDETIAGLEGRLTGDLRTIPGLKDPSGYITRFKTRGKSLTPGTTGGLQTTTQGTEKVEPVKIRDTDFGVPAVTGEDRDALVKSVAGYGLGALTSDYFGMPSASFEQRDVTDFKGKKYKATYGKVLPPSQVGVDMTRFIQERMPDIQAALQVGLQAGETRKLKPEESLTQILGGDKSIWPLDIDDKGNVTQKVDFWKNLSADQRLRLSSRLREYIKPDETVISQVEAARKARTTSLEGQIENFKEERDREFKRLEKIYEESEAYRRQNLVATNKTAGSTEEYKSASENFQTQRQNVTAFIASDKTVSNQLSTAKVDVEAVLLGTGAPTAAGVQSKWLGFFFNTRAQKANALVVPILRTAAKNIVEFDAKSGALADIQAKATTLAINATAKEYYVKNGFAPDGTAVAGTVYTPQQMKEKEALVSWLKSFK</sequence>
<evidence type="ECO:0000256" key="1">
    <source>
        <dbReference type="SAM" id="MobiDB-lite"/>
    </source>
</evidence>
<name>A0A6J5NH98_9CAUD</name>
<feature type="region of interest" description="Disordered" evidence="1">
    <location>
        <begin position="174"/>
        <end position="193"/>
    </location>
</feature>
<evidence type="ECO:0000313" key="2">
    <source>
        <dbReference type="EMBL" id="CAB4159130.1"/>
    </source>
</evidence>
<protein>
    <submittedName>
        <fullName evidence="2">Uncharacterized protein</fullName>
    </submittedName>
</protein>
<accession>A0A6J5NH98</accession>
<gene>
    <name evidence="2" type="ORF">UFOVP704_55</name>
</gene>
<feature type="compositionally biased region" description="Low complexity" evidence="1">
    <location>
        <begin position="179"/>
        <end position="193"/>
    </location>
</feature>
<dbReference type="EMBL" id="LR796675">
    <property type="protein sequence ID" value="CAB4159130.1"/>
    <property type="molecule type" value="Genomic_DNA"/>
</dbReference>
<reference evidence="2" key="1">
    <citation type="submission" date="2020-04" db="EMBL/GenBank/DDBJ databases">
        <authorList>
            <person name="Chiriac C."/>
            <person name="Salcher M."/>
            <person name="Ghai R."/>
            <person name="Kavagutti S V."/>
        </authorList>
    </citation>
    <scope>NUCLEOTIDE SEQUENCE</scope>
</reference>
<proteinExistence type="predicted"/>